<proteinExistence type="predicted"/>
<comment type="caution">
    <text evidence="2">The sequence shown here is derived from an EMBL/GenBank/DDBJ whole genome shotgun (WGS) entry which is preliminary data.</text>
</comment>
<organism evidence="2 3">
    <name type="scientific">Mortierella hygrophila</name>
    <dbReference type="NCBI Taxonomy" id="979708"/>
    <lineage>
        <taxon>Eukaryota</taxon>
        <taxon>Fungi</taxon>
        <taxon>Fungi incertae sedis</taxon>
        <taxon>Mucoromycota</taxon>
        <taxon>Mortierellomycotina</taxon>
        <taxon>Mortierellomycetes</taxon>
        <taxon>Mortierellales</taxon>
        <taxon>Mortierellaceae</taxon>
        <taxon>Mortierella</taxon>
    </lineage>
</organism>
<dbReference type="EMBL" id="JAAAXW010000122">
    <property type="protein sequence ID" value="KAF9543067.1"/>
    <property type="molecule type" value="Genomic_DNA"/>
</dbReference>
<feature type="transmembrane region" description="Helical" evidence="1">
    <location>
        <begin position="18"/>
        <end position="39"/>
    </location>
</feature>
<evidence type="ECO:0000313" key="2">
    <source>
        <dbReference type="EMBL" id="KAF9543067.1"/>
    </source>
</evidence>
<keyword evidence="1" id="KW-0812">Transmembrane</keyword>
<keyword evidence="1" id="KW-1133">Transmembrane helix</keyword>
<evidence type="ECO:0000256" key="1">
    <source>
        <dbReference type="SAM" id="Phobius"/>
    </source>
</evidence>
<dbReference type="AlphaFoldDB" id="A0A9P6F5Q8"/>
<gene>
    <name evidence="2" type="ORF">EC957_001281</name>
</gene>
<keyword evidence="1" id="KW-0472">Membrane</keyword>
<keyword evidence="3" id="KW-1185">Reference proteome</keyword>
<dbReference type="Proteomes" id="UP000723463">
    <property type="component" value="Unassembled WGS sequence"/>
</dbReference>
<sequence length="117" mass="13245">MSRSILNFSVRHLIAKKIVIVATLRIPVAIFLIQAQIVILQEEPFVIFCAQDECFELLEAFELPKDLNKQLIPVLIFLNSSVMQLKDQFLQPKADPVARDNIADPRSDVACIVLTQL</sequence>
<name>A0A9P6F5Q8_9FUNG</name>
<protein>
    <submittedName>
        <fullName evidence="2">Uncharacterized protein</fullName>
    </submittedName>
</protein>
<evidence type="ECO:0000313" key="3">
    <source>
        <dbReference type="Proteomes" id="UP000723463"/>
    </source>
</evidence>
<accession>A0A9P6F5Q8</accession>
<reference evidence="2" key="1">
    <citation type="journal article" date="2020" name="Fungal Divers.">
        <title>Resolving the Mortierellaceae phylogeny through synthesis of multi-gene phylogenetics and phylogenomics.</title>
        <authorList>
            <person name="Vandepol N."/>
            <person name="Liber J."/>
            <person name="Desiro A."/>
            <person name="Na H."/>
            <person name="Kennedy M."/>
            <person name="Barry K."/>
            <person name="Grigoriev I.V."/>
            <person name="Miller A.N."/>
            <person name="O'Donnell K."/>
            <person name="Stajich J.E."/>
            <person name="Bonito G."/>
        </authorList>
    </citation>
    <scope>NUCLEOTIDE SEQUENCE</scope>
    <source>
        <strain evidence="2">NRRL 2591</strain>
    </source>
</reference>